<evidence type="ECO:0000313" key="5">
    <source>
        <dbReference type="Proteomes" id="UP001591681"/>
    </source>
</evidence>
<dbReference type="PANTHER" id="PTHR15215">
    <property type="entry name" value="CABIT DOMAIN-CONTAINING PROTEIN"/>
    <property type="match status" value="1"/>
</dbReference>
<evidence type="ECO:0000256" key="1">
    <source>
        <dbReference type="ARBA" id="ARBA00006414"/>
    </source>
</evidence>
<evidence type="ECO:0000256" key="2">
    <source>
        <dbReference type="SAM" id="MobiDB-lite"/>
    </source>
</evidence>
<feature type="compositionally biased region" description="Pro residues" evidence="2">
    <location>
        <begin position="624"/>
        <end position="643"/>
    </location>
</feature>
<feature type="compositionally biased region" description="Basic and acidic residues" evidence="2">
    <location>
        <begin position="590"/>
        <end position="604"/>
    </location>
</feature>
<keyword evidence="5" id="KW-1185">Reference proteome</keyword>
<feature type="region of interest" description="Disordered" evidence="2">
    <location>
        <begin position="408"/>
        <end position="430"/>
    </location>
</feature>
<evidence type="ECO:0000259" key="3">
    <source>
        <dbReference type="Pfam" id="PF12736"/>
    </source>
</evidence>
<organism evidence="4 5">
    <name type="scientific">Coilia grayii</name>
    <name type="common">Gray's grenadier anchovy</name>
    <dbReference type="NCBI Taxonomy" id="363190"/>
    <lineage>
        <taxon>Eukaryota</taxon>
        <taxon>Metazoa</taxon>
        <taxon>Chordata</taxon>
        <taxon>Craniata</taxon>
        <taxon>Vertebrata</taxon>
        <taxon>Euteleostomi</taxon>
        <taxon>Actinopterygii</taxon>
        <taxon>Neopterygii</taxon>
        <taxon>Teleostei</taxon>
        <taxon>Clupei</taxon>
        <taxon>Clupeiformes</taxon>
        <taxon>Clupeoidei</taxon>
        <taxon>Engraulidae</taxon>
        <taxon>Coilinae</taxon>
        <taxon>Coilia</taxon>
    </lineage>
</organism>
<feature type="compositionally biased region" description="Acidic residues" evidence="2">
    <location>
        <begin position="410"/>
        <end position="426"/>
    </location>
</feature>
<proteinExistence type="inferred from homology"/>
<gene>
    <name evidence="4" type="ORF">ACEWY4_020467</name>
</gene>
<protein>
    <recommendedName>
        <fullName evidence="3">CABIT domain-containing protein</fullName>
    </recommendedName>
</protein>
<evidence type="ECO:0000313" key="4">
    <source>
        <dbReference type="EMBL" id="KAL2084949.1"/>
    </source>
</evidence>
<comment type="caution">
    <text evidence="4">The sequence shown here is derived from an EMBL/GenBank/DDBJ whole genome shotgun (WGS) entry which is preliminary data.</text>
</comment>
<dbReference type="Proteomes" id="UP001591681">
    <property type="component" value="Unassembled WGS sequence"/>
</dbReference>
<reference evidence="4 5" key="1">
    <citation type="submission" date="2024-09" db="EMBL/GenBank/DDBJ databases">
        <title>A chromosome-level genome assembly of Gray's grenadier anchovy, Coilia grayii.</title>
        <authorList>
            <person name="Fu Z."/>
        </authorList>
    </citation>
    <scope>NUCLEOTIDE SEQUENCE [LARGE SCALE GENOMIC DNA]</scope>
    <source>
        <strain evidence="4">G4</strain>
        <tissue evidence="4">Muscle</tissue>
    </source>
</reference>
<feature type="domain" description="CABIT" evidence="3">
    <location>
        <begin position="265"/>
        <end position="516"/>
    </location>
</feature>
<dbReference type="EMBL" id="JBHFQA010000017">
    <property type="protein sequence ID" value="KAL2084949.1"/>
    <property type="molecule type" value="Genomic_DNA"/>
</dbReference>
<feature type="region of interest" description="Disordered" evidence="2">
    <location>
        <begin position="567"/>
        <end position="674"/>
    </location>
</feature>
<feature type="domain" description="CABIT" evidence="3">
    <location>
        <begin position="22"/>
        <end position="244"/>
    </location>
</feature>
<comment type="similarity">
    <text evidence="1">Belongs to the themis family.</text>
</comment>
<dbReference type="Pfam" id="PF12736">
    <property type="entry name" value="CABIT"/>
    <property type="match status" value="2"/>
</dbReference>
<dbReference type="AlphaFoldDB" id="A0ABD1JCR9"/>
<dbReference type="PANTHER" id="PTHR15215:SF2">
    <property type="entry name" value="PROTEIN THEMIS2"/>
    <property type="match status" value="1"/>
</dbReference>
<dbReference type="InterPro" id="IPR039671">
    <property type="entry name" value="THEMIS"/>
</dbReference>
<name>A0ABD1JCR9_9TELE</name>
<sequence length="687" mass="76330">MDGSGTVLSLQEFIASLDRATMPRILQVCSGVYFQGSVYELSGSEVCLSTGDLIKVIDLKLLSASCTDIASNSTYELPLDHKGLFKVVAEDMPYSSVEEMVGLLPVGVDVVGSFSFVTRTALTIDNFSMAPGQMLTLLSSEQGCARCQVTGPEGSKVEVRIPLGQCGSFYECQDEHGYLLREILSSERLRSRRFRSVMAKACGGPLVFSPIYQIEAIMHMRKNIVNFPSSLEVDVVDVTDESQDVEFVKPLTLPEVCAQQPRDTFPAVAEVLEAPEDSRHFFSCDWHPRLQKGCRLVLHGHGERSMLLASTPQGRKARQYFLISGSYGGRLRRKAREFGSVYELYVASGRATGLRVSATRNCEAVEEEGLPELGVGDQLEVLRCEQVELPAQGGKAKQKVEALVCRHITEDDDDNDDDEEDAEEEEEGRKGKSKKDLICLPLFMSAQFMEVISDKKKYSLAELGKDFLLPVDVKVASRDPDLEKDPLSGLPILRLEEVAVEPCVRASLLDKPQLCFDLPTRWLHMSVFFTTEALPWPPDQPLKLCLKTVTEVKEQFYYEFRKLTNLEAAPPPRPPKREMSVAKPKPLSRSSREKAKPSTSEKKSRSMSSSFCQLSMDSEKQKRNPPPPPPSEGTTDEPPPILPRKPEARRASITVPNTYVGAPKKNKGKTKGTCSVPMKYIFYPTPP</sequence>
<accession>A0ABD1JCR9</accession>
<dbReference type="InterPro" id="IPR025946">
    <property type="entry name" value="CABIT_dom"/>
</dbReference>